<proteinExistence type="predicted"/>
<gene>
    <name evidence="2" type="ORF">THARTR1_06373</name>
</gene>
<sequence length="209" mass="22309">MVVCHRRVPKASASSKGPSLARGFYSDISGNTTDSDEEGTQSSLSSLQGVQTREDIMAMDIESAEESWSDSDKESSASFAGDSSSILLDAPYTADYEQNDAAGGNPIPDCEFSDSGNYSAGYASDHSGDSSHYELEESEIESASESDSMQGIITCSQWSQDEDEAMIQALVAGPNKKDPYAITIEEVDCLFVASVWAHVEPGAQTKTIN</sequence>
<organism evidence="2 3">
    <name type="scientific">Trichoderma harzianum</name>
    <name type="common">Hypocrea lixii</name>
    <dbReference type="NCBI Taxonomy" id="5544"/>
    <lineage>
        <taxon>Eukaryota</taxon>
        <taxon>Fungi</taxon>
        <taxon>Dikarya</taxon>
        <taxon>Ascomycota</taxon>
        <taxon>Pezizomycotina</taxon>
        <taxon>Sordariomycetes</taxon>
        <taxon>Hypocreomycetidae</taxon>
        <taxon>Hypocreales</taxon>
        <taxon>Hypocreaceae</taxon>
        <taxon>Trichoderma</taxon>
    </lineage>
</organism>
<feature type="compositionally biased region" description="Basic and acidic residues" evidence="1">
    <location>
        <begin position="126"/>
        <end position="135"/>
    </location>
</feature>
<evidence type="ECO:0000313" key="3">
    <source>
        <dbReference type="Proteomes" id="UP000236290"/>
    </source>
</evidence>
<comment type="caution">
    <text evidence="2">The sequence shown here is derived from an EMBL/GenBank/DDBJ whole genome shotgun (WGS) entry which is preliminary data.</text>
</comment>
<dbReference type="AlphaFoldDB" id="A0A2K0U5W0"/>
<reference evidence="2 3" key="1">
    <citation type="submission" date="2017-02" db="EMBL/GenBank/DDBJ databases">
        <title>Genomes of Trichoderma spp. with biocontrol activity.</title>
        <authorList>
            <person name="Gardiner D."/>
            <person name="Kazan K."/>
            <person name="Vos C."/>
            <person name="Harvey P."/>
        </authorList>
    </citation>
    <scope>NUCLEOTIDE SEQUENCE [LARGE SCALE GENOMIC DNA]</scope>
    <source>
        <strain evidence="2 3">Tr1</strain>
    </source>
</reference>
<dbReference type="Proteomes" id="UP000236290">
    <property type="component" value="Unassembled WGS sequence"/>
</dbReference>
<name>A0A2K0U5W0_TRIHA</name>
<evidence type="ECO:0000256" key="1">
    <source>
        <dbReference type="SAM" id="MobiDB-lite"/>
    </source>
</evidence>
<feature type="region of interest" description="Disordered" evidence="1">
    <location>
        <begin position="1"/>
        <end position="82"/>
    </location>
</feature>
<dbReference type="EMBL" id="MTYI01000088">
    <property type="protein sequence ID" value="PNP53163.1"/>
    <property type="molecule type" value="Genomic_DNA"/>
</dbReference>
<feature type="region of interest" description="Disordered" evidence="1">
    <location>
        <begin position="97"/>
        <end position="149"/>
    </location>
</feature>
<protein>
    <submittedName>
        <fullName evidence="2">Uncharacterized protein</fullName>
    </submittedName>
</protein>
<accession>A0A2K0U5W0</accession>
<evidence type="ECO:0000313" key="2">
    <source>
        <dbReference type="EMBL" id="PNP53163.1"/>
    </source>
</evidence>
<feature type="compositionally biased region" description="Polar residues" evidence="1">
    <location>
        <begin position="40"/>
        <end position="51"/>
    </location>
</feature>